<dbReference type="EMBL" id="EF687884">
    <property type="protein sequence ID" value="ABS82603.1"/>
    <property type="molecule type" value="Genomic_DNA"/>
</dbReference>
<evidence type="ECO:0000259" key="1">
    <source>
        <dbReference type="Pfam" id="PF00931"/>
    </source>
</evidence>
<organism evidence="2">
    <name type="scientific">Spathiphyllum sp. DEKT-2007</name>
    <dbReference type="NCBI Taxonomy" id="455374"/>
    <lineage>
        <taxon>Eukaryota</taxon>
        <taxon>Viridiplantae</taxon>
        <taxon>Streptophyta</taxon>
        <taxon>Embryophyta</taxon>
        <taxon>Tracheophyta</taxon>
        <taxon>Spermatophyta</taxon>
        <taxon>Magnoliopsida</taxon>
        <taxon>Liliopsida</taxon>
        <taxon>Araceae</taxon>
        <taxon>Pothoideae</taxon>
        <taxon>Monstereae</taxon>
        <taxon>Spathiphyllum</taxon>
    </lineage>
</organism>
<proteinExistence type="predicted"/>
<name>A7L9X2_9ARAE</name>
<feature type="non-terminal residue" evidence="2">
    <location>
        <position position="157"/>
    </location>
</feature>
<accession>A7L9X2</accession>
<sequence length="157" mass="17234">GVGKTTLIKKIHYELRQSGKFDQLIRVEAPRQVDAAFLRESIGKYLGPPNPESLGAADICSRLGGKSFVLLLDNLWQELKLADLGLSDGGLGAKRKIVFTTRLKSVCDNMEAHPVKVNVLKPQKARELFKSVTQEHIFDASPFVEDVVSECGGFPLA</sequence>
<feature type="non-terminal residue" evidence="2">
    <location>
        <position position="1"/>
    </location>
</feature>
<reference evidence="2" key="1">
    <citation type="submission" date="2007-06" db="EMBL/GenBank/DDBJ databases">
        <title>Disease resistance genes in monocots.</title>
        <authorList>
            <person name="Tarr D.E.K."/>
            <person name="Alexander H.M."/>
        </authorList>
    </citation>
    <scope>NUCLEOTIDE SEQUENCE</scope>
</reference>
<feature type="domain" description="NB-ARC" evidence="1">
    <location>
        <begin position="1"/>
        <end position="133"/>
    </location>
</feature>
<dbReference type="AlphaFoldDB" id="A7L9X2"/>
<protein>
    <submittedName>
        <fullName evidence="2">Putative NBS-LRR protein</fullName>
    </submittedName>
</protein>
<reference evidence="2" key="2">
    <citation type="journal article" date="2009" name="BMC Res. Notes">
        <title>TIR-NBS-LRR genes are rare in monocots: evidence from diverse monocot orders.</title>
        <authorList>
            <person name="Tarr D.E."/>
            <person name="Alexander H.M."/>
        </authorList>
    </citation>
    <scope>NUCLEOTIDE SEQUENCE</scope>
</reference>
<dbReference type="GO" id="GO:0043531">
    <property type="term" value="F:ADP binding"/>
    <property type="evidence" value="ECO:0007669"/>
    <property type="project" value="InterPro"/>
</dbReference>
<dbReference type="Pfam" id="PF00931">
    <property type="entry name" value="NB-ARC"/>
    <property type="match status" value="1"/>
</dbReference>
<dbReference type="Gene3D" id="3.40.50.300">
    <property type="entry name" value="P-loop containing nucleotide triphosphate hydrolases"/>
    <property type="match status" value="1"/>
</dbReference>
<dbReference type="PANTHER" id="PTHR36766">
    <property type="entry name" value="PLANT BROAD-SPECTRUM MILDEW RESISTANCE PROTEIN RPW8"/>
    <property type="match status" value="1"/>
</dbReference>
<dbReference type="SUPFAM" id="SSF52540">
    <property type="entry name" value="P-loop containing nucleoside triphosphate hydrolases"/>
    <property type="match status" value="1"/>
</dbReference>
<dbReference type="InterPro" id="IPR002182">
    <property type="entry name" value="NB-ARC"/>
</dbReference>
<dbReference type="InterPro" id="IPR027417">
    <property type="entry name" value="P-loop_NTPase"/>
</dbReference>
<evidence type="ECO:0000313" key="2">
    <source>
        <dbReference type="EMBL" id="ABS82603.1"/>
    </source>
</evidence>